<accession>A0ABY9DPN4</accession>
<name>A0ABY9DPN4_VITVI</name>
<dbReference type="Proteomes" id="UP001227230">
    <property type="component" value="Chromosome 17"/>
</dbReference>
<evidence type="ECO:0000313" key="3">
    <source>
        <dbReference type="EMBL" id="WKA09002.1"/>
    </source>
</evidence>
<evidence type="ECO:0000259" key="2">
    <source>
        <dbReference type="Pfam" id="PF17919"/>
    </source>
</evidence>
<protein>
    <recommendedName>
        <fullName evidence="2">Reverse transcriptase/retrotransposon-derived protein RNase H-like domain-containing protein</fullName>
    </recommendedName>
</protein>
<organism evidence="3 4">
    <name type="scientific">Vitis vinifera</name>
    <name type="common">Grape</name>
    <dbReference type="NCBI Taxonomy" id="29760"/>
    <lineage>
        <taxon>Eukaryota</taxon>
        <taxon>Viridiplantae</taxon>
        <taxon>Streptophyta</taxon>
        <taxon>Embryophyta</taxon>
        <taxon>Tracheophyta</taxon>
        <taxon>Spermatophyta</taxon>
        <taxon>Magnoliopsida</taxon>
        <taxon>eudicotyledons</taxon>
        <taxon>Gunneridae</taxon>
        <taxon>Pentapetalae</taxon>
        <taxon>rosids</taxon>
        <taxon>Vitales</taxon>
        <taxon>Vitaceae</taxon>
        <taxon>Viteae</taxon>
        <taxon>Vitis</taxon>
    </lineage>
</organism>
<dbReference type="InterPro" id="IPR050951">
    <property type="entry name" value="Retrovirus_Pol_polyprotein"/>
</dbReference>
<dbReference type="InterPro" id="IPR041577">
    <property type="entry name" value="RT_RNaseH_2"/>
</dbReference>
<reference evidence="3 4" key="1">
    <citation type="journal article" date="2023" name="Hortic Res">
        <title>The complete reference genome for grapevine (Vitis vinifera L.) genetics and breeding.</title>
        <authorList>
            <person name="Shi X."/>
            <person name="Cao S."/>
            <person name="Wang X."/>
            <person name="Huang S."/>
            <person name="Wang Y."/>
            <person name="Liu Z."/>
            <person name="Liu W."/>
            <person name="Leng X."/>
            <person name="Peng Y."/>
            <person name="Wang N."/>
            <person name="Wang Y."/>
            <person name="Ma Z."/>
            <person name="Xu X."/>
            <person name="Zhang F."/>
            <person name="Xue H."/>
            <person name="Zhong H."/>
            <person name="Wang Y."/>
            <person name="Zhang K."/>
            <person name="Velt A."/>
            <person name="Avia K."/>
            <person name="Holtgrawe D."/>
            <person name="Grimplet J."/>
            <person name="Matus J.T."/>
            <person name="Ware D."/>
            <person name="Wu X."/>
            <person name="Wang H."/>
            <person name="Liu C."/>
            <person name="Fang Y."/>
            <person name="Rustenholz C."/>
            <person name="Cheng Z."/>
            <person name="Xiao H."/>
            <person name="Zhou Y."/>
        </authorList>
    </citation>
    <scope>NUCLEOTIDE SEQUENCE [LARGE SCALE GENOMIC DNA]</scope>
    <source>
        <strain evidence="4">cv. Pinot noir / PN40024</strain>
        <tissue evidence="3">Leaf</tissue>
    </source>
</reference>
<keyword evidence="4" id="KW-1185">Reference proteome</keyword>
<dbReference type="PANTHER" id="PTHR37984">
    <property type="entry name" value="PROTEIN CBG26694"/>
    <property type="match status" value="1"/>
</dbReference>
<dbReference type="Gene3D" id="3.30.70.270">
    <property type="match status" value="1"/>
</dbReference>
<dbReference type="InterPro" id="IPR043128">
    <property type="entry name" value="Rev_trsase/Diguanyl_cyclase"/>
</dbReference>
<sequence>MRAYNMKLNHAKFTFGVNAGKFMGFMVTQRGIEVNLDQIRAVMETPTSNNKKELQRLTSHLATLGRFITRFTDKLRPFFLTLKGANVTGWTDDCKQAFEEIKHYLTQPPIMSSPKPSEQLYMYLTMFDYTVSVVLFRHMKGKEQRPVYYVSKAMVDAETR</sequence>
<dbReference type="InterPro" id="IPR043502">
    <property type="entry name" value="DNA/RNA_pol_sf"/>
</dbReference>
<feature type="domain" description="Reverse transcriptase/retrotransposon-derived protein RNase H-like" evidence="2">
    <location>
        <begin position="90"/>
        <end position="159"/>
    </location>
</feature>
<gene>
    <name evidence="3" type="ORF">VitviT2T_026681</name>
</gene>
<dbReference type="SUPFAM" id="SSF56672">
    <property type="entry name" value="DNA/RNA polymerases"/>
    <property type="match status" value="1"/>
</dbReference>
<proteinExistence type="predicted"/>
<dbReference type="Pfam" id="PF17919">
    <property type="entry name" value="RT_RNaseH_2"/>
    <property type="match status" value="1"/>
</dbReference>
<evidence type="ECO:0000313" key="4">
    <source>
        <dbReference type="Proteomes" id="UP001227230"/>
    </source>
</evidence>
<dbReference type="PANTHER" id="PTHR37984:SF5">
    <property type="entry name" value="PROTEIN NYNRIN-LIKE"/>
    <property type="match status" value="1"/>
</dbReference>
<keyword evidence="1" id="KW-0511">Multifunctional enzyme</keyword>
<dbReference type="EMBL" id="CP126664">
    <property type="protein sequence ID" value="WKA09002.1"/>
    <property type="molecule type" value="Genomic_DNA"/>
</dbReference>
<evidence type="ECO:0000256" key="1">
    <source>
        <dbReference type="ARBA" id="ARBA00023268"/>
    </source>
</evidence>